<dbReference type="CDD" id="cd01517">
    <property type="entry name" value="PAP_phosphatase"/>
    <property type="match status" value="1"/>
</dbReference>
<dbReference type="Pfam" id="PF00459">
    <property type="entry name" value="Inositol_P"/>
    <property type="match status" value="1"/>
</dbReference>
<dbReference type="InterPro" id="IPR051090">
    <property type="entry name" value="Inositol_monoP_superfamily"/>
</dbReference>
<comment type="catalytic activity">
    <reaction evidence="8">
        <text>3'-phosphoadenylyl sulfate + H2O = adenosine 5'-phosphosulfate + phosphate</text>
        <dbReference type="Rhea" id="RHEA:77639"/>
        <dbReference type="ChEBI" id="CHEBI:15377"/>
        <dbReference type="ChEBI" id="CHEBI:43474"/>
        <dbReference type="ChEBI" id="CHEBI:58243"/>
        <dbReference type="ChEBI" id="CHEBI:58339"/>
        <dbReference type="EC" id="3.1.3.7"/>
    </reaction>
    <physiologicalReaction direction="left-to-right" evidence="8">
        <dbReference type="Rhea" id="RHEA:77640"/>
    </physiologicalReaction>
</comment>
<evidence type="ECO:0000256" key="9">
    <source>
        <dbReference type="PIRSR" id="PIRSR600760-2"/>
    </source>
</evidence>
<dbReference type="PANTHER" id="PTHR43200">
    <property type="entry name" value="PHOSPHATASE"/>
    <property type="match status" value="1"/>
</dbReference>
<comment type="function">
    <text evidence="10">Converts adenosine 3'-phosphate 5'-phosphosulfate (PAPS) to adenosine 5'-phosphosulfate (APS) and 3'(2')-phosphoadenosine 5'-phosphate (PAP) to AMP.</text>
</comment>
<dbReference type="GO" id="GO:0046854">
    <property type="term" value="P:phosphatidylinositol phosphate biosynthetic process"/>
    <property type="evidence" value="ECO:0007669"/>
    <property type="project" value="InterPro"/>
</dbReference>
<evidence type="ECO:0000256" key="4">
    <source>
        <dbReference type="ARBA" id="ARBA00022723"/>
    </source>
</evidence>
<reference evidence="11" key="1">
    <citation type="submission" date="2012-05" db="EMBL/GenBank/DDBJ databases">
        <authorList>
            <person name="Krishnakumar V."/>
            <person name="Cheung F."/>
            <person name="Xiao Y."/>
            <person name="Chan A."/>
            <person name="Moskal W.A."/>
            <person name="Town C.D."/>
        </authorList>
    </citation>
    <scope>NUCLEOTIDE SEQUENCE</scope>
</reference>
<dbReference type="EMBL" id="BT134391">
    <property type="protein sequence ID" value="AFK34186.1"/>
    <property type="molecule type" value="mRNA"/>
</dbReference>
<evidence type="ECO:0000256" key="3">
    <source>
        <dbReference type="ARBA" id="ARBA00012633"/>
    </source>
</evidence>
<evidence type="ECO:0000256" key="7">
    <source>
        <dbReference type="ARBA" id="ARBA00044479"/>
    </source>
</evidence>
<proteinExistence type="evidence at transcript level"/>
<dbReference type="FunFam" id="3.40.190.80:FF:000003">
    <property type="entry name" value="PAP-specific phosphatase HAL2-like"/>
    <property type="match status" value="1"/>
</dbReference>
<dbReference type="Gene3D" id="3.40.190.80">
    <property type="match status" value="1"/>
</dbReference>
<feature type="binding site" evidence="9">
    <location>
        <position position="157"/>
    </location>
    <ligand>
        <name>Mg(2+)</name>
        <dbReference type="ChEBI" id="CHEBI:18420"/>
        <label>1</label>
        <note>catalytic</note>
    </ligand>
</feature>
<sequence length="394" mass="42685">MEKDGKMIGVFSEAEEYSSELDIAVRAVQLACSLCQKMQDTLSKSRSKDQVPTMDDNFPVTVAVWSVKAIVSWILSECLGGENISILAEEDVHQTLSNNNASELLKSVVKTVNECLAEAPRFGVEEPKSPLGTSELLEIISKFNTVGSPSGRFWALDPLDGTFGFVGGDQYAVALSLIEDGEVVLGVLGCPNYPMRKDWLSYQSSYQRIMSKLNPSNSETWNKGCVIYAKRGNGKAWIQPLLHTNKKFMWPNSAKPVSVPSNEDPVLATFCETFENANSNHSFTEGLAHSVGLSDQPLRVHSMVKYAAIACGDAEVFMKFARAGQKEKIWDHAAGVIIIQEAGGMVTDAGGDPLDFTNGSCLEGLDRGIVACAGATLHEKIIDSVDASWASSCL</sequence>
<keyword evidence="5 10" id="KW-0378">Hydrolase</keyword>
<dbReference type="InterPro" id="IPR006239">
    <property type="entry name" value="DPNP"/>
</dbReference>
<comment type="similarity">
    <text evidence="2 10">Belongs to the inositol monophosphatase superfamily.</text>
</comment>
<evidence type="ECO:0000256" key="5">
    <source>
        <dbReference type="ARBA" id="ARBA00022801"/>
    </source>
</evidence>
<dbReference type="PRINTS" id="PR00377">
    <property type="entry name" value="IMPHPHTASES"/>
</dbReference>
<keyword evidence="4 9" id="KW-0479">Metal-binding</keyword>
<dbReference type="GO" id="GO:0046872">
    <property type="term" value="F:metal ion binding"/>
    <property type="evidence" value="ECO:0007669"/>
    <property type="project" value="UniProtKB-UniRule"/>
</dbReference>
<accession>I3S1P4</accession>
<dbReference type="InterPro" id="IPR000760">
    <property type="entry name" value="Inositol_monophosphatase-like"/>
</dbReference>
<dbReference type="GO" id="GO:0043647">
    <property type="term" value="P:inositol phosphate metabolic process"/>
    <property type="evidence" value="ECO:0007669"/>
    <property type="project" value="UniProtKB-UniRule"/>
</dbReference>
<dbReference type="GO" id="GO:0008441">
    <property type="term" value="F:3'(2'),5'-bisphosphate nucleotidase activity"/>
    <property type="evidence" value="ECO:0007669"/>
    <property type="project" value="UniProtKB-UniRule"/>
</dbReference>
<evidence type="ECO:0000256" key="10">
    <source>
        <dbReference type="RuleBase" id="RU368076"/>
    </source>
</evidence>
<evidence type="ECO:0000256" key="1">
    <source>
        <dbReference type="ARBA" id="ARBA00001946"/>
    </source>
</evidence>
<dbReference type="Gene3D" id="3.30.540.10">
    <property type="entry name" value="Fructose-1,6-Bisphosphatase, subunit A, domain 1"/>
    <property type="match status" value="1"/>
</dbReference>
<evidence type="ECO:0000256" key="2">
    <source>
        <dbReference type="ARBA" id="ARBA00009759"/>
    </source>
</evidence>
<dbReference type="FunFam" id="3.30.540.10:FF:000020">
    <property type="entry name" value="PAP-specific phosphatase HAL2-like"/>
    <property type="match status" value="1"/>
</dbReference>
<protein>
    <recommendedName>
        <fullName evidence="3 10">3'(2'),5'-bisphosphate nucleotidase</fullName>
        <ecNumber evidence="3 10">3.1.3.7</ecNumber>
    </recommendedName>
</protein>
<dbReference type="GO" id="GO:0000103">
    <property type="term" value="P:sulfate assimilation"/>
    <property type="evidence" value="ECO:0007669"/>
    <property type="project" value="TreeGrafter"/>
</dbReference>
<evidence type="ECO:0000256" key="8">
    <source>
        <dbReference type="ARBA" id="ARBA00044484"/>
    </source>
</evidence>
<dbReference type="PROSITE" id="PS00630">
    <property type="entry name" value="IMP_2"/>
    <property type="match status" value="1"/>
</dbReference>
<name>I3S1P4_LOTJA</name>
<dbReference type="SUPFAM" id="SSF56655">
    <property type="entry name" value="Carbohydrate phosphatase"/>
    <property type="match status" value="1"/>
</dbReference>
<feature type="binding site" evidence="9">
    <location>
        <position position="160"/>
    </location>
    <ligand>
        <name>Mg(2+)</name>
        <dbReference type="ChEBI" id="CHEBI:18420"/>
        <label>1</label>
        <note>catalytic</note>
    </ligand>
</feature>
<dbReference type="PANTHER" id="PTHR43200:SF27">
    <property type="entry name" value="3'(2'),5'-BISPHOSPHATE NUCLEOTIDASE"/>
    <property type="match status" value="1"/>
</dbReference>
<evidence type="ECO:0000256" key="6">
    <source>
        <dbReference type="ARBA" id="ARBA00022842"/>
    </source>
</evidence>
<dbReference type="InterPro" id="IPR020550">
    <property type="entry name" value="Inositol_monophosphatase_CS"/>
</dbReference>
<comment type="cofactor">
    <cofactor evidence="1 9 10">
        <name>Mg(2+)</name>
        <dbReference type="ChEBI" id="CHEBI:18420"/>
    </cofactor>
</comment>
<evidence type="ECO:0000313" key="11">
    <source>
        <dbReference type="EMBL" id="AFK34186.1"/>
    </source>
</evidence>
<feature type="binding site" evidence="9">
    <location>
        <position position="331"/>
    </location>
    <ligand>
        <name>Mg(2+)</name>
        <dbReference type="ChEBI" id="CHEBI:18420"/>
        <label>1</label>
        <note>catalytic</note>
    </ligand>
</feature>
<dbReference type="NCBIfam" id="TIGR01330">
    <property type="entry name" value="bisphos_HAL2"/>
    <property type="match status" value="1"/>
</dbReference>
<feature type="binding site" evidence="9">
    <location>
        <position position="89"/>
    </location>
    <ligand>
        <name>Mg(2+)</name>
        <dbReference type="ChEBI" id="CHEBI:18420"/>
        <label>1</label>
        <note>catalytic</note>
    </ligand>
</feature>
<keyword evidence="6 9" id="KW-0460">Magnesium</keyword>
<dbReference type="EC" id="3.1.3.7" evidence="3 10"/>
<organism evidence="11">
    <name type="scientific">Lotus japonicus</name>
    <name type="common">Lotus corniculatus var. japonicus</name>
    <dbReference type="NCBI Taxonomy" id="34305"/>
    <lineage>
        <taxon>Eukaryota</taxon>
        <taxon>Viridiplantae</taxon>
        <taxon>Streptophyta</taxon>
        <taxon>Embryophyta</taxon>
        <taxon>Tracheophyta</taxon>
        <taxon>Spermatophyta</taxon>
        <taxon>Magnoliopsida</taxon>
        <taxon>eudicotyledons</taxon>
        <taxon>Gunneridae</taxon>
        <taxon>Pentapetalae</taxon>
        <taxon>rosids</taxon>
        <taxon>fabids</taxon>
        <taxon>Fabales</taxon>
        <taxon>Fabaceae</taxon>
        <taxon>Papilionoideae</taxon>
        <taxon>50 kb inversion clade</taxon>
        <taxon>NPAAA clade</taxon>
        <taxon>Hologalegina</taxon>
        <taxon>robinioid clade</taxon>
        <taxon>Loteae</taxon>
        <taxon>Lotus</taxon>
    </lineage>
</organism>
<comment type="catalytic activity">
    <reaction evidence="7">
        <text>adenosine 3',5'-bisphosphate + H2O = AMP + phosphate</text>
        <dbReference type="Rhea" id="RHEA:10040"/>
        <dbReference type="ChEBI" id="CHEBI:15377"/>
        <dbReference type="ChEBI" id="CHEBI:43474"/>
        <dbReference type="ChEBI" id="CHEBI:58343"/>
        <dbReference type="ChEBI" id="CHEBI:456215"/>
        <dbReference type="EC" id="3.1.3.7"/>
    </reaction>
    <physiologicalReaction direction="left-to-right" evidence="7">
        <dbReference type="Rhea" id="RHEA:10041"/>
    </physiologicalReaction>
</comment>
<feature type="binding site" evidence="9">
    <location>
        <position position="159"/>
    </location>
    <ligand>
        <name>Mg(2+)</name>
        <dbReference type="ChEBI" id="CHEBI:18420"/>
        <label>1</label>
        <note>catalytic</note>
    </ligand>
</feature>
<dbReference type="AlphaFoldDB" id="I3S1P4"/>